<dbReference type="AlphaFoldDB" id="A0A6L2PVQ5"/>
<evidence type="ECO:0000313" key="9">
    <source>
        <dbReference type="EMBL" id="GFG35710.1"/>
    </source>
</evidence>
<feature type="non-terminal residue" evidence="9">
    <location>
        <position position="1"/>
    </location>
</feature>
<evidence type="ECO:0000256" key="3">
    <source>
        <dbReference type="ARBA" id="ARBA00022478"/>
    </source>
</evidence>
<dbReference type="GO" id="GO:0003677">
    <property type="term" value="F:DNA binding"/>
    <property type="evidence" value="ECO:0007669"/>
    <property type="project" value="InterPro"/>
</dbReference>
<sequence length="325" mass="37581">IQFGTKKSSKKEEDNEEDADPENLLEVQTDQDLEERAKRAGVGEEHESSDEELEGEDDDATVARSRQRHTENQEYEEPEEEDDGDVYGDKFVDEGIEADENMEGTDEFNDDSNQHGLIKDEYDSDIEHQENEQSGDQLYETRRARVVSSLEFVVDYDYDTEQELWCKIQLAIPLNYKRCDLTDVLQEVAANSVIWEIPSLKRAITYINSDTQVLSLKTEGINFQEMFKYDKLLDLNRLYSNDIHKIADVYGIEAARRVIVKEMQDVFKVYGIIVDPRHLMLVADYMTYSGKYEPFSRKTIGDNASPLQQMSFESSINFLKIAVTR</sequence>
<keyword evidence="5" id="KW-0548">Nucleotidyltransferase</keyword>
<gene>
    <name evidence="9" type="ORF">Cfor_00204</name>
</gene>
<feature type="compositionally biased region" description="Basic and acidic residues" evidence="7">
    <location>
        <begin position="34"/>
        <end position="46"/>
    </location>
</feature>
<dbReference type="Gene3D" id="3.30.70.2850">
    <property type="match status" value="1"/>
</dbReference>
<comment type="similarity">
    <text evidence="1">Belongs to the RNA polymerase beta' chain family.</text>
</comment>
<dbReference type="PANTHER" id="PTHR19376:SF11">
    <property type="entry name" value="DNA-DIRECTED RNA POLYMERASE I SUBUNIT RPA1"/>
    <property type="match status" value="1"/>
</dbReference>
<evidence type="ECO:0000256" key="7">
    <source>
        <dbReference type="SAM" id="MobiDB-lite"/>
    </source>
</evidence>
<reference evidence="10" key="1">
    <citation type="submission" date="2020-01" db="EMBL/GenBank/DDBJ databases">
        <title>Draft genome sequence of the Termite Coptotermes fromosanus.</title>
        <authorList>
            <person name="Itakura S."/>
            <person name="Yosikawa Y."/>
            <person name="Umezawa K."/>
        </authorList>
    </citation>
    <scope>NUCLEOTIDE SEQUENCE [LARGE SCALE GENOMIC DNA]</scope>
</reference>
<dbReference type="GO" id="GO:0003899">
    <property type="term" value="F:DNA-directed RNA polymerase activity"/>
    <property type="evidence" value="ECO:0007669"/>
    <property type="project" value="UniProtKB-EC"/>
</dbReference>
<evidence type="ECO:0000256" key="1">
    <source>
        <dbReference type="ARBA" id="ARBA00006460"/>
    </source>
</evidence>
<dbReference type="GO" id="GO:0005736">
    <property type="term" value="C:RNA polymerase I complex"/>
    <property type="evidence" value="ECO:0007669"/>
    <property type="project" value="TreeGrafter"/>
</dbReference>
<evidence type="ECO:0000313" key="10">
    <source>
        <dbReference type="Proteomes" id="UP000502823"/>
    </source>
</evidence>
<feature type="compositionally biased region" description="Acidic residues" evidence="7">
    <location>
        <begin position="14"/>
        <end position="33"/>
    </location>
</feature>
<feature type="region of interest" description="Disordered" evidence="7">
    <location>
        <begin position="1"/>
        <end position="89"/>
    </location>
</feature>
<dbReference type="InterPro" id="IPR045867">
    <property type="entry name" value="DNA-dir_RpoC_beta_prime"/>
</dbReference>
<dbReference type="Pfam" id="PF04998">
    <property type="entry name" value="RNA_pol_Rpb1_5"/>
    <property type="match status" value="1"/>
</dbReference>
<evidence type="ECO:0000259" key="8">
    <source>
        <dbReference type="Pfam" id="PF04998"/>
    </source>
</evidence>
<evidence type="ECO:0000256" key="2">
    <source>
        <dbReference type="ARBA" id="ARBA00012418"/>
    </source>
</evidence>
<organism evidence="9 10">
    <name type="scientific">Coptotermes formosanus</name>
    <name type="common">Formosan subterranean termite</name>
    <dbReference type="NCBI Taxonomy" id="36987"/>
    <lineage>
        <taxon>Eukaryota</taxon>
        <taxon>Metazoa</taxon>
        <taxon>Ecdysozoa</taxon>
        <taxon>Arthropoda</taxon>
        <taxon>Hexapoda</taxon>
        <taxon>Insecta</taxon>
        <taxon>Pterygota</taxon>
        <taxon>Neoptera</taxon>
        <taxon>Polyneoptera</taxon>
        <taxon>Dictyoptera</taxon>
        <taxon>Blattodea</taxon>
        <taxon>Blattoidea</taxon>
        <taxon>Termitoidae</taxon>
        <taxon>Rhinotermitidae</taxon>
        <taxon>Coptotermes</taxon>
    </lineage>
</organism>
<feature type="compositionally biased region" description="Acidic residues" evidence="7">
    <location>
        <begin position="73"/>
        <end position="86"/>
    </location>
</feature>
<feature type="compositionally biased region" description="Acidic residues" evidence="7">
    <location>
        <begin position="47"/>
        <end position="60"/>
    </location>
</feature>
<proteinExistence type="inferred from homology"/>
<dbReference type="InParanoid" id="A0A6L2PVQ5"/>
<keyword evidence="3" id="KW-0240">DNA-directed RNA polymerase</keyword>
<dbReference type="PANTHER" id="PTHR19376">
    <property type="entry name" value="DNA-DIRECTED RNA POLYMERASE"/>
    <property type="match status" value="1"/>
</dbReference>
<dbReference type="EMBL" id="BLKM01000568">
    <property type="protein sequence ID" value="GFG35710.1"/>
    <property type="molecule type" value="Genomic_DNA"/>
</dbReference>
<evidence type="ECO:0000256" key="4">
    <source>
        <dbReference type="ARBA" id="ARBA00022679"/>
    </source>
</evidence>
<evidence type="ECO:0000256" key="6">
    <source>
        <dbReference type="ARBA" id="ARBA00023163"/>
    </source>
</evidence>
<accession>A0A6L2PVQ5</accession>
<keyword evidence="4" id="KW-0808">Transferase</keyword>
<dbReference type="SUPFAM" id="SSF64484">
    <property type="entry name" value="beta and beta-prime subunits of DNA dependent RNA-polymerase"/>
    <property type="match status" value="1"/>
</dbReference>
<name>A0A6L2PVQ5_COPFO</name>
<dbReference type="OrthoDB" id="270392at2759"/>
<feature type="non-terminal residue" evidence="9">
    <location>
        <position position="325"/>
    </location>
</feature>
<dbReference type="Proteomes" id="UP000502823">
    <property type="component" value="Unassembled WGS sequence"/>
</dbReference>
<dbReference type="GO" id="GO:0006351">
    <property type="term" value="P:DNA-templated transcription"/>
    <property type="evidence" value="ECO:0007669"/>
    <property type="project" value="InterPro"/>
</dbReference>
<evidence type="ECO:0000256" key="5">
    <source>
        <dbReference type="ARBA" id="ARBA00022695"/>
    </source>
</evidence>
<feature type="domain" description="RNA polymerase Rpb1" evidence="8">
    <location>
        <begin position="106"/>
        <end position="304"/>
    </location>
</feature>
<keyword evidence="6" id="KW-0804">Transcription</keyword>
<protein>
    <recommendedName>
        <fullName evidence="2">DNA-directed RNA polymerase</fullName>
        <ecNumber evidence="2">2.7.7.6</ecNumber>
    </recommendedName>
</protein>
<comment type="caution">
    <text evidence="9">The sequence shown here is derived from an EMBL/GenBank/DDBJ whole genome shotgun (WGS) entry which is preliminary data.</text>
</comment>
<keyword evidence="10" id="KW-1185">Reference proteome</keyword>
<dbReference type="EC" id="2.7.7.6" evidence="2"/>
<dbReference type="InterPro" id="IPR007081">
    <property type="entry name" value="RNA_pol_Rpb1_5"/>
</dbReference>